<accession>A0A1C4WVC4</accession>
<evidence type="ECO:0000256" key="12">
    <source>
        <dbReference type="ARBA" id="ARBA00022982"/>
    </source>
</evidence>
<evidence type="ECO:0000256" key="3">
    <source>
        <dbReference type="ARBA" id="ARBA00012951"/>
    </source>
</evidence>
<keyword evidence="8" id="KW-0679">Respiratory chain</keyword>
<evidence type="ECO:0000256" key="10">
    <source>
        <dbReference type="ARBA" id="ARBA00022723"/>
    </source>
</evidence>
<dbReference type="EMBL" id="LT607409">
    <property type="protein sequence ID" value="SCF00149.1"/>
    <property type="molecule type" value="Genomic_DNA"/>
</dbReference>
<keyword evidence="13 19" id="KW-1133">Transmembrane helix</keyword>
<dbReference type="Proteomes" id="UP000198224">
    <property type="component" value="Chromosome I"/>
</dbReference>
<evidence type="ECO:0000256" key="7">
    <source>
        <dbReference type="ARBA" id="ARBA00022617"/>
    </source>
</evidence>
<dbReference type="PROSITE" id="PS51002">
    <property type="entry name" value="CYTB_NTER"/>
    <property type="match status" value="1"/>
</dbReference>
<evidence type="ECO:0000256" key="14">
    <source>
        <dbReference type="ARBA" id="ARBA00023004"/>
    </source>
</evidence>
<dbReference type="InterPro" id="IPR016174">
    <property type="entry name" value="Di-haem_cyt_TM"/>
</dbReference>
<dbReference type="AlphaFoldDB" id="A0A1C4WVC4"/>
<protein>
    <recommendedName>
        <fullName evidence="4">Cytochrome bc1 complex cytochrome b subunit</fullName>
        <ecNumber evidence="3">7.1.1.8</ecNumber>
    </recommendedName>
    <alternativeName>
        <fullName evidence="17">Cytochrome bc1 reductase complex subunit QcrB</fullName>
    </alternativeName>
</protein>
<dbReference type="InterPro" id="IPR005797">
    <property type="entry name" value="Cyt_b/b6_N"/>
</dbReference>
<dbReference type="PANTHER" id="PTHR19271:SF16">
    <property type="entry name" value="CYTOCHROME B"/>
    <property type="match status" value="1"/>
</dbReference>
<dbReference type="InterPro" id="IPR027387">
    <property type="entry name" value="Cytb/b6-like_sf"/>
</dbReference>
<evidence type="ECO:0000256" key="13">
    <source>
        <dbReference type="ARBA" id="ARBA00022989"/>
    </source>
</evidence>
<proteinExistence type="predicted"/>
<keyword evidence="14" id="KW-0408">Iron</keyword>
<keyword evidence="6" id="KW-1003">Cell membrane</keyword>
<feature type="transmembrane region" description="Helical" evidence="19">
    <location>
        <begin position="113"/>
        <end position="132"/>
    </location>
</feature>
<feature type="transmembrane region" description="Helical" evidence="19">
    <location>
        <begin position="41"/>
        <end position="67"/>
    </location>
</feature>
<evidence type="ECO:0000256" key="15">
    <source>
        <dbReference type="ARBA" id="ARBA00023136"/>
    </source>
</evidence>
<dbReference type="eggNOG" id="COG1290">
    <property type="taxonomic scope" value="Bacteria"/>
</dbReference>
<evidence type="ECO:0000256" key="11">
    <source>
        <dbReference type="ARBA" id="ARBA00022967"/>
    </source>
</evidence>
<dbReference type="RefSeq" id="WP_088988342.1">
    <property type="nucleotide sequence ID" value="NZ_LT607409.1"/>
</dbReference>
<evidence type="ECO:0000259" key="20">
    <source>
        <dbReference type="PROSITE" id="PS51002"/>
    </source>
</evidence>
<evidence type="ECO:0000256" key="19">
    <source>
        <dbReference type="SAM" id="Phobius"/>
    </source>
</evidence>
<dbReference type="SUPFAM" id="SSF81342">
    <property type="entry name" value="Transmembrane di-heme cytochromes"/>
    <property type="match status" value="1"/>
</dbReference>
<dbReference type="PANTHER" id="PTHR19271">
    <property type="entry name" value="CYTOCHROME B"/>
    <property type="match status" value="1"/>
</dbReference>
<evidence type="ECO:0000256" key="18">
    <source>
        <dbReference type="SAM" id="MobiDB-lite"/>
    </source>
</evidence>
<keyword evidence="22" id="KW-1185">Reference proteome</keyword>
<feature type="domain" description="Cytochrome b/b6 N-terminal region profile" evidence="20">
    <location>
        <begin position="15"/>
        <end position="241"/>
    </location>
</feature>
<reference evidence="22" key="1">
    <citation type="submission" date="2016-06" db="EMBL/GenBank/DDBJ databases">
        <authorList>
            <person name="Varghese N."/>
            <person name="Submissions Spin"/>
        </authorList>
    </citation>
    <scope>NUCLEOTIDE SEQUENCE [LARGE SCALE GENOMIC DNA]</scope>
    <source>
        <strain evidence="22">DSM 45160</strain>
    </source>
</reference>
<dbReference type="Gene3D" id="1.20.810.10">
    <property type="entry name" value="Cytochrome Bc1 Complex, Chain C"/>
    <property type="match status" value="1"/>
</dbReference>
<organism evidence="21 22">
    <name type="scientific">Micromonospora chokoriensis</name>
    <dbReference type="NCBI Taxonomy" id="356851"/>
    <lineage>
        <taxon>Bacteria</taxon>
        <taxon>Bacillati</taxon>
        <taxon>Actinomycetota</taxon>
        <taxon>Actinomycetes</taxon>
        <taxon>Micromonosporales</taxon>
        <taxon>Micromonosporaceae</taxon>
        <taxon>Micromonospora</taxon>
    </lineage>
</organism>
<evidence type="ECO:0000256" key="8">
    <source>
        <dbReference type="ARBA" id="ARBA00022660"/>
    </source>
</evidence>
<evidence type="ECO:0000256" key="1">
    <source>
        <dbReference type="ARBA" id="ARBA00001971"/>
    </source>
</evidence>
<keyword evidence="10" id="KW-0479">Metal-binding</keyword>
<evidence type="ECO:0000256" key="5">
    <source>
        <dbReference type="ARBA" id="ARBA00022448"/>
    </source>
</evidence>
<dbReference type="GO" id="GO:0008121">
    <property type="term" value="F:quinol-cytochrome-c reductase activity"/>
    <property type="evidence" value="ECO:0007669"/>
    <property type="project" value="UniProtKB-EC"/>
</dbReference>
<keyword evidence="12" id="KW-0249">Electron transport</keyword>
<comment type="cofactor">
    <cofactor evidence="1">
        <name>heme</name>
        <dbReference type="ChEBI" id="CHEBI:30413"/>
    </cofactor>
</comment>
<evidence type="ECO:0000313" key="22">
    <source>
        <dbReference type="Proteomes" id="UP000198224"/>
    </source>
</evidence>
<evidence type="ECO:0000256" key="16">
    <source>
        <dbReference type="ARBA" id="ARBA00029351"/>
    </source>
</evidence>
<keyword evidence="11" id="KW-1278">Translocase</keyword>
<keyword evidence="9 19" id="KW-0812">Transmembrane</keyword>
<dbReference type="GO" id="GO:0046872">
    <property type="term" value="F:metal ion binding"/>
    <property type="evidence" value="ECO:0007669"/>
    <property type="project" value="UniProtKB-KW"/>
</dbReference>
<dbReference type="GO" id="GO:0005886">
    <property type="term" value="C:plasma membrane"/>
    <property type="evidence" value="ECO:0007669"/>
    <property type="project" value="UniProtKB-SubCell"/>
</dbReference>
<feature type="transmembrane region" description="Helical" evidence="19">
    <location>
        <begin position="335"/>
        <end position="356"/>
    </location>
</feature>
<evidence type="ECO:0000256" key="4">
    <source>
        <dbReference type="ARBA" id="ARBA00016116"/>
    </source>
</evidence>
<name>A0A1C4WVC4_9ACTN</name>
<comment type="catalytic activity">
    <reaction evidence="16">
        <text>a quinol + 2 Fe(III)-[cytochrome c](out) = a quinone + 2 Fe(II)-[cytochrome c](out) + 2 H(+)(out)</text>
        <dbReference type="Rhea" id="RHEA:11484"/>
        <dbReference type="Rhea" id="RHEA-COMP:10350"/>
        <dbReference type="Rhea" id="RHEA-COMP:14399"/>
        <dbReference type="ChEBI" id="CHEBI:15378"/>
        <dbReference type="ChEBI" id="CHEBI:24646"/>
        <dbReference type="ChEBI" id="CHEBI:29033"/>
        <dbReference type="ChEBI" id="CHEBI:29034"/>
        <dbReference type="ChEBI" id="CHEBI:132124"/>
        <dbReference type="EC" id="7.1.1.8"/>
    </reaction>
</comment>
<keyword evidence="15 19" id="KW-0472">Membrane</keyword>
<gene>
    <name evidence="21" type="ORF">GA0070612_2881</name>
</gene>
<dbReference type="GO" id="GO:0022904">
    <property type="term" value="P:respiratory electron transport chain"/>
    <property type="evidence" value="ECO:0007669"/>
    <property type="project" value="InterPro"/>
</dbReference>
<feature type="transmembrane region" description="Helical" evidence="19">
    <location>
        <begin position="144"/>
        <end position="164"/>
    </location>
</feature>
<keyword evidence="5" id="KW-0813">Transport</keyword>
<feature type="transmembrane region" description="Helical" evidence="19">
    <location>
        <begin position="264"/>
        <end position="283"/>
    </location>
</feature>
<dbReference type="GO" id="GO:0016491">
    <property type="term" value="F:oxidoreductase activity"/>
    <property type="evidence" value="ECO:0007669"/>
    <property type="project" value="InterPro"/>
</dbReference>
<feature type="transmembrane region" description="Helical" evidence="19">
    <location>
        <begin position="209"/>
        <end position="233"/>
    </location>
</feature>
<sequence>MKRRKLDLAATPGKAAVGVDDRFAVATPLRKLLNKVFPDHWSFLLGEIALFSFVVLLLTGVFLTFFFEPAMTEVVYDGSYAPLQGTPMSAAYASSLDISFDVRGGLVMRQMHHWAALLFMAAIVVHMLRVFFTGAFRKPRETNWIIGSLLFWVGFLAGFTGYSLPDDGLSGTGLRIASAIMLSIPVIGSWVTSSVFGGEFPGTIIISRFFIAHVLLIPGLLVALISVHLGLVFKQKHTQWPGPGRTNNNVVGERMFPRYALKQGGFFMVVFGVIALMGGLFQINPIWLFGPYEAWVVSAASQPDWYVMFLDGSTRLMPAWEINIPLGDGYVIPPLFWPTVVLPGILVGLSTMYPFLEARQRKDYKSHNLLERPRDAPARTAVGAMAVAFYIVLTLSGANDVIADKFQISLNAMTWAGRIGLLVLPPIAYYVTYRLCLGLQQHDREVLAHGVETGIIRRLPDGRFVEVHQPLSASNGHADGHGQLDYVGWVVPKKMNRLGALGPAIRGFFYPIEKPVEAPVSPGHPPVEARPEREEIGSGESRR</sequence>
<feature type="transmembrane region" description="Helical" evidence="19">
    <location>
        <begin position="376"/>
        <end position="395"/>
    </location>
</feature>
<dbReference type="EC" id="7.1.1.8" evidence="3"/>
<feature type="region of interest" description="Disordered" evidence="18">
    <location>
        <begin position="517"/>
        <end position="543"/>
    </location>
</feature>
<feature type="compositionally biased region" description="Basic and acidic residues" evidence="18">
    <location>
        <begin position="527"/>
        <end position="543"/>
    </location>
</feature>
<dbReference type="Pfam" id="PF13631">
    <property type="entry name" value="Cytochrom_B_N_2"/>
    <property type="match status" value="1"/>
</dbReference>
<evidence type="ECO:0000313" key="21">
    <source>
        <dbReference type="EMBL" id="SCF00149.1"/>
    </source>
</evidence>
<keyword evidence="7" id="KW-0349">Heme</keyword>
<evidence type="ECO:0000256" key="2">
    <source>
        <dbReference type="ARBA" id="ARBA00004651"/>
    </source>
</evidence>
<dbReference type="FunFam" id="1.20.810.10:FF:000007">
    <property type="entry name" value="Ubiquinol-cytochrome C reductase B subunit"/>
    <property type="match status" value="1"/>
</dbReference>
<evidence type="ECO:0000256" key="6">
    <source>
        <dbReference type="ARBA" id="ARBA00022475"/>
    </source>
</evidence>
<evidence type="ECO:0000256" key="17">
    <source>
        <dbReference type="ARBA" id="ARBA00029568"/>
    </source>
</evidence>
<feature type="transmembrane region" description="Helical" evidence="19">
    <location>
        <begin position="415"/>
        <end position="433"/>
    </location>
</feature>
<evidence type="ECO:0000256" key="9">
    <source>
        <dbReference type="ARBA" id="ARBA00022692"/>
    </source>
</evidence>
<comment type="subcellular location">
    <subcellularLocation>
        <location evidence="2">Cell membrane</location>
        <topology evidence="2">Multi-pass membrane protein</topology>
    </subcellularLocation>
</comment>